<evidence type="ECO:0000313" key="2">
    <source>
        <dbReference type="Proteomes" id="UP000586067"/>
    </source>
</evidence>
<comment type="caution">
    <text evidence="1">The sequence shown here is derived from an EMBL/GenBank/DDBJ whole genome shotgun (WGS) entry which is preliminary data.</text>
</comment>
<keyword evidence="2" id="KW-1185">Reference proteome</keyword>
<accession>A0A847R0E1</accession>
<dbReference type="Pfam" id="PF14103">
    <property type="entry name" value="DUF4276"/>
    <property type="match status" value="1"/>
</dbReference>
<name>A0A847R0E1_9GAMM</name>
<protein>
    <submittedName>
        <fullName evidence="1">DUF4276 family protein</fullName>
    </submittedName>
</protein>
<dbReference type="EMBL" id="JABAEK010000003">
    <property type="protein sequence ID" value="NLQ16902.1"/>
    <property type="molecule type" value="Genomic_DNA"/>
</dbReference>
<dbReference type="AlphaFoldDB" id="A0A847R0E1"/>
<reference evidence="1 2" key="1">
    <citation type="submission" date="2020-04" db="EMBL/GenBank/DDBJ databases">
        <title>Marinomonas sp. M1K-6 isolated from the deep seawater of the Mariana Trench.</title>
        <authorList>
            <person name="Li Y."/>
        </authorList>
    </citation>
    <scope>NUCLEOTIDE SEQUENCE [LARGE SCALE GENOMIC DNA]</scope>
    <source>
        <strain evidence="1 2">M1K-6</strain>
    </source>
</reference>
<organism evidence="1 2">
    <name type="scientific">Marinomonas profundi</name>
    <dbReference type="NCBI Taxonomy" id="2726122"/>
    <lineage>
        <taxon>Bacteria</taxon>
        <taxon>Pseudomonadati</taxon>
        <taxon>Pseudomonadota</taxon>
        <taxon>Gammaproteobacteria</taxon>
        <taxon>Oceanospirillales</taxon>
        <taxon>Oceanospirillaceae</taxon>
        <taxon>Marinomonas</taxon>
    </lineage>
</organism>
<dbReference type="Proteomes" id="UP000586067">
    <property type="component" value="Unassembled WGS sequence"/>
</dbReference>
<proteinExistence type="predicted"/>
<sequence>MVKLFVEGGGNSNQLNTECRKGFTQFVTAAGVSKRPRIVACGSRNDAYDSFCTEIKSGNPAMLLVDSEAAIIAAHQKDKDSSKWTPWEHLKQRQGDEWDKPAGATDVQCHFMVECMENWFLADRVTLEKFFGQGFHLASLPAVDRAIESVPKTEAYSMLKKSTLKSKKSEYGKGNHSFKLLAEINPNLVIAASPWADRFITELKKAMKC</sequence>
<evidence type="ECO:0000313" key="1">
    <source>
        <dbReference type="EMBL" id="NLQ16902.1"/>
    </source>
</evidence>
<dbReference type="InterPro" id="IPR025455">
    <property type="entry name" value="DUF4276"/>
</dbReference>
<gene>
    <name evidence="1" type="ORF">HGG82_04610</name>
</gene>